<dbReference type="InterPro" id="IPR002898">
    <property type="entry name" value="MotA_ExbB_proton_chnl"/>
</dbReference>
<evidence type="ECO:0000256" key="3">
    <source>
        <dbReference type="ARBA" id="ARBA00022692"/>
    </source>
</evidence>
<feature type="transmembrane region" description="Helical" evidence="7">
    <location>
        <begin position="119"/>
        <end position="138"/>
    </location>
</feature>
<keyword evidence="2" id="KW-1003">Cell membrane</keyword>
<evidence type="ECO:0000256" key="1">
    <source>
        <dbReference type="ARBA" id="ARBA00004651"/>
    </source>
</evidence>
<comment type="caution">
    <text evidence="9">The sequence shown here is derived from an EMBL/GenBank/DDBJ whole genome shotgun (WGS) entry which is preliminary data.</text>
</comment>
<evidence type="ECO:0000256" key="6">
    <source>
        <dbReference type="RuleBase" id="RU004057"/>
    </source>
</evidence>
<dbReference type="RefSeq" id="WP_106052796.1">
    <property type="nucleotide sequence ID" value="NZ_CALXOB010000030.1"/>
</dbReference>
<gene>
    <name evidence="9" type="ORF">FYJ85_07675</name>
</gene>
<protein>
    <submittedName>
        <fullName evidence="9">MotA/TolQ/ExbB proton channel family protein</fullName>
    </submittedName>
</protein>
<evidence type="ECO:0000256" key="2">
    <source>
        <dbReference type="ARBA" id="ARBA00022475"/>
    </source>
</evidence>
<feature type="domain" description="MotA/TolQ/ExbB proton channel" evidence="8">
    <location>
        <begin position="92"/>
        <end position="183"/>
    </location>
</feature>
<dbReference type="PANTHER" id="PTHR30625:SF3">
    <property type="entry name" value="TOL-PAL SYSTEM PROTEIN TOLQ"/>
    <property type="match status" value="1"/>
</dbReference>
<dbReference type="EMBL" id="VUNS01000006">
    <property type="protein sequence ID" value="MST96926.1"/>
    <property type="molecule type" value="Genomic_DNA"/>
</dbReference>
<dbReference type="InterPro" id="IPR050790">
    <property type="entry name" value="ExbB/TolQ_transport"/>
</dbReference>
<evidence type="ECO:0000313" key="10">
    <source>
        <dbReference type="Proteomes" id="UP000435649"/>
    </source>
</evidence>
<dbReference type="Pfam" id="PF01618">
    <property type="entry name" value="MotA_ExbB"/>
    <property type="match status" value="1"/>
</dbReference>
<dbReference type="GO" id="GO:0005886">
    <property type="term" value="C:plasma membrane"/>
    <property type="evidence" value="ECO:0007669"/>
    <property type="project" value="UniProtKB-SubCell"/>
</dbReference>
<evidence type="ECO:0000256" key="4">
    <source>
        <dbReference type="ARBA" id="ARBA00022989"/>
    </source>
</evidence>
<keyword evidence="3 7" id="KW-0812">Transmembrane</keyword>
<name>A0A844G0Q3_9BACT</name>
<keyword evidence="5 7" id="KW-0472">Membrane</keyword>
<evidence type="ECO:0000313" key="9">
    <source>
        <dbReference type="EMBL" id="MST96926.1"/>
    </source>
</evidence>
<feature type="transmembrane region" description="Helical" evidence="7">
    <location>
        <begin position="150"/>
        <end position="171"/>
    </location>
</feature>
<keyword evidence="10" id="KW-1185">Reference proteome</keyword>
<dbReference type="PANTHER" id="PTHR30625">
    <property type="entry name" value="PROTEIN TOLQ"/>
    <property type="match status" value="1"/>
</dbReference>
<comment type="similarity">
    <text evidence="6">Belongs to the exbB/tolQ family.</text>
</comment>
<feature type="transmembrane region" description="Helical" evidence="7">
    <location>
        <begin position="20"/>
        <end position="44"/>
    </location>
</feature>
<organism evidence="9 10">
    <name type="scientific">Victivallis lenta</name>
    <dbReference type="NCBI Taxonomy" id="2606640"/>
    <lineage>
        <taxon>Bacteria</taxon>
        <taxon>Pseudomonadati</taxon>
        <taxon>Lentisphaerota</taxon>
        <taxon>Lentisphaeria</taxon>
        <taxon>Victivallales</taxon>
        <taxon>Victivallaceae</taxon>
        <taxon>Victivallis</taxon>
    </lineage>
</organism>
<evidence type="ECO:0000256" key="5">
    <source>
        <dbReference type="ARBA" id="ARBA00023136"/>
    </source>
</evidence>
<keyword evidence="4 7" id="KW-1133">Transmembrane helix</keyword>
<keyword evidence="6" id="KW-0653">Protein transport</keyword>
<keyword evidence="6" id="KW-0813">Transport</keyword>
<sequence length="196" mass="21755">MSTVTQILNWISNSLLLPVIVLLLAAMVASLVSLGGFFSTYLVLLQQRRKRSELLKKIRRSPELDPADFDEGSIFGCHLAELNALGWDELECEKRIAEIRQGYERELERAKFLTKVGPMLGLMGTLIPMGPALAGLASGNIGEMAYNMQIAFATTVVGCLVAGVGLLVYSVKRHWYTEEISNLQYVLDRHLERAAK</sequence>
<proteinExistence type="inferred from homology"/>
<dbReference type="GO" id="GO:0017038">
    <property type="term" value="P:protein import"/>
    <property type="evidence" value="ECO:0007669"/>
    <property type="project" value="TreeGrafter"/>
</dbReference>
<comment type="subcellular location">
    <subcellularLocation>
        <location evidence="1">Cell membrane</location>
        <topology evidence="1">Multi-pass membrane protein</topology>
    </subcellularLocation>
    <subcellularLocation>
        <location evidence="6">Membrane</location>
        <topology evidence="6">Multi-pass membrane protein</topology>
    </subcellularLocation>
</comment>
<evidence type="ECO:0000259" key="8">
    <source>
        <dbReference type="Pfam" id="PF01618"/>
    </source>
</evidence>
<evidence type="ECO:0000256" key="7">
    <source>
        <dbReference type="SAM" id="Phobius"/>
    </source>
</evidence>
<accession>A0A844G0Q3</accession>
<reference evidence="9 10" key="1">
    <citation type="submission" date="2019-08" db="EMBL/GenBank/DDBJ databases">
        <title>In-depth cultivation of the pig gut microbiome towards novel bacterial diversity and tailored functional studies.</title>
        <authorList>
            <person name="Wylensek D."/>
            <person name="Hitch T.C.A."/>
            <person name="Clavel T."/>
        </authorList>
    </citation>
    <scope>NUCLEOTIDE SEQUENCE [LARGE SCALE GENOMIC DNA]</scope>
    <source>
        <strain evidence="9 10">BBE-744-WT-12</strain>
    </source>
</reference>
<dbReference type="Proteomes" id="UP000435649">
    <property type="component" value="Unassembled WGS sequence"/>
</dbReference>
<dbReference type="AlphaFoldDB" id="A0A844G0Q3"/>